<dbReference type="PROSITE" id="PS50093">
    <property type="entry name" value="PKD"/>
    <property type="match status" value="9"/>
</dbReference>
<organism evidence="5 6">
    <name type="scientific">Adhaeribacter soli</name>
    <dbReference type="NCBI Taxonomy" id="2607655"/>
    <lineage>
        <taxon>Bacteria</taxon>
        <taxon>Pseudomonadati</taxon>
        <taxon>Bacteroidota</taxon>
        <taxon>Cytophagia</taxon>
        <taxon>Cytophagales</taxon>
        <taxon>Hymenobacteraceae</taxon>
        <taxon>Adhaeribacter</taxon>
    </lineage>
</organism>
<dbReference type="Pfam" id="PF18911">
    <property type="entry name" value="PKD_4"/>
    <property type="match status" value="9"/>
</dbReference>
<evidence type="ECO:0000256" key="2">
    <source>
        <dbReference type="SAM" id="SignalP"/>
    </source>
</evidence>
<dbReference type="SMART" id="SM00042">
    <property type="entry name" value="CUB"/>
    <property type="match status" value="2"/>
</dbReference>
<dbReference type="SMART" id="SM00089">
    <property type="entry name" value="PKD"/>
    <property type="match status" value="9"/>
</dbReference>
<evidence type="ECO:0000259" key="4">
    <source>
        <dbReference type="PROSITE" id="PS50093"/>
    </source>
</evidence>
<dbReference type="PANTHER" id="PTHR36842">
    <property type="entry name" value="PROTEIN TOLB HOMOLOG"/>
    <property type="match status" value="1"/>
</dbReference>
<proteinExistence type="predicted"/>
<comment type="caution">
    <text evidence="5">The sequence shown here is derived from an EMBL/GenBank/DDBJ whole genome shotgun (WGS) entry which is preliminary data.</text>
</comment>
<dbReference type="NCBIfam" id="TIGR04183">
    <property type="entry name" value="Por_Secre_tail"/>
    <property type="match status" value="1"/>
</dbReference>
<sequence>MRKLLTARSFTYVFAGLLALLFNMLWAHSAAAQCPTTACVPGNAPAGNLIFGMGILNVNVNNGAINKTSPGATDGYQDYACTTGTSLTAAVAHPISIQTNPNVNENVRVWIDYNNDGIFHVTNELAFSSINNILHTGTITIPTSAVTNTPLRMRIAADNFSSPLPTPCFTPQYSQVEDYRITVTANTSAPAPEFSASATTTCNSTVSFTDLSANGPTSWTWNFGDPNSGASNTSTLQNPTHTFSAPGTYTITLTACNAGGCNTVTKTSYITYHNNVPVAATCTPATSSYCCGYGITNVNFGNGLMTNTSVNGQAGYQDFTCSKSVTVTAGNSYPISLTSGTNPQDTRIYIDLNNDGSFTGSNEMVFQLLNQVNPSGSITIPGTTFLNTPLRMRIVSDEIGSAFNSCSGIQSGQAEDYTIRINPNPNPPVAQFTSNYASACDTIVRFTDQSTNAPTSWAWDFGDPASGALNTSTLPNPVHIYHTPGTYTVTLVATNSNGPSTQTKTNYVTIVKPCLNYCPSNGHNNTNIHISNVTLSNLNNTSGQAPNGYSNFTAQTATLLQGNPANLSVSRGGGIFNTSVSAWIDFNRNGIFETTERVMAQTGTTTTFTIPVTVPGAALIGPTRMRVMISATGVAPTNPCLSGQNFMEVEDYTISVQTNQQPPVIDFLADSPVSCNGVVQFTDNTINLPTAWLWNFGDPASGANNTSTLQHPTHTYATTGLYTVTLTATNAYGTNTVTKNNFINHDPTNAFCTNVIMPATGTGPTATLCAGSIFDPGGPNGFYSDNADGITTIAPSGAATVTLTFSSFNLESNFDFLQVFDGPNTGSPLIGSFTGNMLPPAITSTSSALTLRFTSDGSAVRDGFAATWSCTPVSAPPVANLRADLNNICTGLVSFQDVSTNSPNSWTWDFGDGSPTSTLRNPTHTYPTGTAANYTVTLTTCNSFGCHTVTKTNFINVTVPCLTYCPSNGHNNNRQWINNVTFGTINNNTGPELNGYANYTYLSNNIMLGTAANPINVRLGNNNTFGSVVIWIDFNKDGTFQPTERVLNEQAMSTGFGTPLVASGNIAVPSTAQTGPTRMRIILTQNSFLNDPCTMNQFMGETEDYTINIQPNTLPTVANFTANLNTICTGTVQFSDASTNGATSWTWDFGDGSPTSNLQNPTHTYQTGTATSYNVTLTACKGTQCNTVTKNNFINITVPCRTYCASSGHNNTDQWISNVQFGTINNPSSTDPNGYGNYTYLSSSHQLGTSNNPITVTLGNNNGVFGNVTAWIDFNKDGIFANTEKVLDMQATNSGFGLPIIASGNISLSSTALTGPTRMRVIMSPTFSMADPCVMNQFLGETEDYTINIQPNTLPTAANFTANLNTICTGVVQFSDASTNGATSWTWNFGDGSPTSNLQNPTHTYQTGTAASYNVTLTACKGTQCNTVTKNNFINISVPCRTYCASSGHNNTNQWISKVEIGSINNTTAEETNGYGNYSYLSTDVMLGTMTTPLTVTLGNNFGGFEFVAVWIDLNKDGSFQASERVMNTQAINTGSGNQLIATANIGIPSTTLPGRTRMRVILTPTSMLTNACIMNQFMGETEDYTINILPNTLPTVANFTADLNTICTGIVQFSDASTNGATSWTWNFGDGSPTSNLQNPTHTYQTGTAASYNVTLTACKGTQCNTVTKNNYINITVPCRTYCASTGHNNTDQWIGRVQLGNINNLSIAENNGYGNYSHLSTNMLLGSATNPVTVTLGNNNGFFGDVVIWIDFNRDGSFSPAERVLNIPASSSGFGMPITATGNISIPLTGTTGPTRMRVILTQNFNLTDPCVMNQFMGETEDYTVNIQPNTLPTVANFTADLNTICTGIVQFSDASTNGATSWTWNFGDGSPTSNLQNPTHTYQTGTAASYNVTLTACKGTQCNTVTKNNFINITVPCRTYCASSGHDNTNQWISKVEMGLINNATGADPNAYGNYTYLQHRIIKGTSSPIAVTLGNNNGPFGQIAIWIDFNQNGSFQLNERVINAPANSSGFGTPMIASGNILIPATALSGTTRMRIIFSQGFNLTNACVMNQFMGETEDYTINILPSNVPPIVNFSAAPAVTCNGQVNFTDLSTNNPTTWTWDFGDGSPTSSVQNPTHTYTTQGTYTVALTVCNSFGCETYTRNSYVVFDQNNPVCLAVNMPATGTFAATTCSGSLYDNGGPTGNYTDGVNSTVVIAPTGATSVALTFTAFSTEMCCDRLVIHDGPSTASPVIGTFAGFSLPNNGQPIISTGNALTLAFTSDFSMNEPGFAATWTCSIPGGLPNDLNLAGLDVFPNPTTGIVNLRLNNKTTEDYRLEVMDVVGKVLMQQDMTLTDKAQTLNLSALPKGVYFIKVQNKHTSGIRRIVLD</sequence>
<accession>A0A5N1IRX1</accession>
<feature type="domain" description="PKD" evidence="4">
    <location>
        <begin position="2074"/>
        <end position="2151"/>
    </location>
</feature>
<feature type="domain" description="PKD" evidence="4">
    <location>
        <begin position="189"/>
        <end position="271"/>
    </location>
</feature>
<feature type="chain" id="PRO_5025062454" evidence="2">
    <location>
        <begin position="33"/>
        <end position="2372"/>
    </location>
</feature>
<feature type="domain" description="PKD" evidence="4">
    <location>
        <begin position="1835"/>
        <end position="1898"/>
    </location>
</feature>
<dbReference type="SUPFAM" id="SSF49854">
    <property type="entry name" value="Spermadhesin, CUB domain"/>
    <property type="match status" value="2"/>
</dbReference>
<dbReference type="InterPro" id="IPR013783">
    <property type="entry name" value="Ig-like_fold"/>
</dbReference>
<dbReference type="Proteomes" id="UP000326570">
    <property type="component" value="Unassembled WGS sequence"/>
</dbReference>
<feature type="signal peptide" evidence="2">
    <location>
        <begin position="1"/>
        <end position="32"/>
    </location>
</feature>
<feature type="domain" description="PKD" evidence="4">
    <location>
        <begin position="876"/>
        <end position="962"/>
    </location>
</feature>
<dbReference type="CDD" id="cd00146">
    <property type="entry name" value="PKD"/>
    <property type="match status" value="9"/>
</dbReference>
<evidence type="ECO:0000313" key="6">
    <source>
        <dbReference type="Proteomes" id="UP000326570"/>
    </source>
</evidence>
<evidence type="ECO:0000256" key="1">
    <source>
        <dbReference type="ARBA" id="ARBA00023157"/>
    </source>
</evidence>
<dbReference type="InterPro" id="IPR045474">
    <property type="entry name" value="GEVED"/>
</dbReference>
<dbReference type="InterPro" id="IPR022409">
    <property type="entry name" value="PKD/Chitinase_dom"/>
</dbReference>
<dbReference type="InterPro" id="IPR026444">
    <property type="entry name" value="Secre_tail"/>
</dbReference>
<feature type="domain" description="CUB" evidence="3">
    <location>
        <begin position="2167"/>
        <end position="2281"/>
    </location>
</feature>
<dbReference type="CDD" id="cd00041">
    <property type="entry name" value="CUB"/>
    <property type="match status" value="2"/>
</dbReference>
<name>A0A5N1IRX1_9BACT</name>
<dbReference type="InterPro" id="IPR035986">
    <property type="entry name" value="PKD_dom_sf"/>
</dbReference>
<dbReference type="FunFam" id="2.60.40.10:FF:000270">
    <property type="entry name" value="Cell surface protein"/>
    <property type="match status" value="2"/>
</dbReference>
<dbReference type="Pfam" id="PF20009">
    <property type="entry name" value="GEVED"/>
    <property type="match status" value="8"/>
</dbReference>
<dbReference type="InterPro" id="IPR000859">
    <property type="entry name" value="CUB_dom"/>
</dbReference>
<feature type="domain" description="PKD" evidence="4">
    <location>
        <begin position="1355"/>
        <end position="1418"/>
    </location>
</feature>
<feature type="domain" description="PKD" evidence="4">
    <location>
        <begin position="1115"/>
        <end position="1178"/>
    </location>
</feature>
<feature type="domain" description="PKD" evidence="4">
    <location>
        <begin position="427"/>
        <end position="510"/>
    </location>
</feature>
<gene>
    <name evidence="5" type="ORF">F0P94_11675</name>
</gene>
<dbReference type="Pfam" id="PF00431">
    <property type="entry name" value="CUB"/>
    <property type="match status" value="2"/>
</dbReference>
<dbReference type="EMBL" id="VTWT01000006">
    <property type="protein sequence ID" value="KAA9332661.1"/>
    <property type="molecule type" value="Genomic_DNA"/>
</dbReference>
<keyword evidence="6" id="KW-1185">Reference proteome</keyword>
<feature type="domain" description="PKD" evidence="4">
    <location>
        <begin position="662"/>
        <end position="743"/>
    </location>
</feature>
<keyword evidence="2" id="KW-0732">Signal</keyword>
<dbReference type="Gene3D" id="2.60.40.10">
    <property type="entry name" value="Immunoglobulins"/>
    <property type="match status" value="9"/>
</dbReference>
<dbReference type="Pfam" id="PF18962">
    <property type="entry name" value="Por_Secre_tail"/>
    <property type="match status" value="1"/>
</dbReference>
<keyword evidence="1" id="KW-1015">Disulfide bond</keyword>
<dbReference type="Gene3D" id="2.60.120.290">
    <property type="entry name" value="Spermadhesin, CUB domain"/>
    <property type="match status" value="2"/>
</dbReference>
<feature type="domain" description="PKD" evidence="4">
    <location>
        <begin position="1595"/>
        <end position="1658"/>
    </location>
</feature>
<dbReference type="RefSeq" id="WP_150904074.1">
    <property type="nucleotide sequence ID" value="NZ_VTWT01000006.1"/>
</dbReference>
<dbReference type="PROSITE" id="PS01180">
    <property type="entry name" value="CUB"/>
    <property type="match status" value="2"/>
</dbReference>
<reference evidence="5 6" key="1">
    <citation type="submission" date="2019-09" db="EMBL/GenBank/DDBJ databases">
        <title>Genome sequence of Adhaeribacter sp. M2.</title>
        <authorList>
            <person name="Srinivasan S."/>
        </authorList>
    </citation>
    <scope>NUCLEOTIDE SEQUENCE [LARGE SCALE GENOMIC DNA]</scope>
    <source>
        <strain evidence="5 6">M2</strain>
    </source>
</reference>
<evidence type="ECO:0000259" key="3">
    <source>
        <dbReference type="PROSITE" id="PS01180"/>
    </source>
</evidence>
<feature type="domain" description="CUB" evidence="3">
    <location>
        <begin position="752"/>
        <end position="871"/>
    </location>
</feature>
<dbReference type="SUPFAM" id="SSF49299">
    <property type="entry name" value="PKD domain"/>
    <property type="match status" value="9"/>
</dbReference>
<protein>
    <submittedName>
        <fullName evidence="5">PKD domain-containing protein</fullName>
    </submittedName>
</protein>
<evidence type="ECO:0000313" key="5">
    <source>
        <dbReference type="EMBL" id="KAA9332661.1"/>
    </source>
</evidence>
<dbReference type="InterPro" id="IPR035914">
    <property type="entry name" value="Sperma_CUB_dom_sf"/>
</dbReference>
<dbReference type="PANTHER" id="PTHR36842:SF1">
    <property type="entry name" value="PROTEIN TOLB"/>
    <property type="match status" value="1"/>
</dbReference>
<dbReference type="InterPro" id="IPR000601">
    <property type="entry name" value="PKD_dom"/>
</dbReference>